<protein>
    <submittedName>
        <fullName evidence="1">Uncharacterized protein</fullName>
    </submittedName>
</protein>
<accession>A0AAD7F3B2</accession>
<sequence length="164" mass="18216">MITSGGMSLWTAVGCLVRNSCRSGNISSDLGIEAFKFSFFSFSRTLWQRSRAHHTAELWLLGYFSQWIGTAQTHLASSPVPCIFYACHNALCNLYLLTRDRPAPQATFTEIAITRLKPDSDSNNALLATRPIHLSSLISFYIRGSVTCSVRWSMLSGCPQTNQS</sequence>
<reference evidence="1" key="1">
    <citation type="submission" date="2023-03" db="EMBL/GenBank/DDBJ databases">
        <title>Massive genome expansion in bonnet fungi (Mycena s.s.) driven by repeated elements and novel gene families across ecological guilds.</title>
        <authorList>
            <consortium name="Lawrence Berkeley National Laboratory"/>
            <person name="Harder C.B."/>
            <person name="Miyauchi S."/>
            <person name="Viragh M."/>
            <person name="Kuo A."/>
            <person name="Thoen E."/>
            <person name="Andreopoulos B."/>
            <person name="Lu D."/>
            <person name="Skrede I."/>
            <person name="Drula E."/>
            <person name="Henrissat B."/>
            <person name="Morin E."/>
            <person name="Kohler A."/>
            <person name="Barry K."/>
            <person name="LaButti K."/>
            <person name="Morin E."/>
            <person name="Salamov A."/>
            <person name="Lipzen A."/>
            <person name="Mereny Z."/>
            <person name="Hegedus B."/>
            <person name="Baldrian P."/>
            <person name="Stursova M."/>
            <person name="Weitz H."/>
            <person name="Taylor A."/>
            <person name="Grigoriev I.V."/>
            <person name="Nagy L.G."/>
            <person name="Martin F."/>
            <person name="Kauserud H."/>
        </authorList>
    </citation>
    <scope>NUCLEOTIDE SEQUENCE</scope>
    <source>
        <strain evidence="1">CBHHK002</strain>
    </source>
</reference>
<proteinExistence type="predicted"/>
<keyword evidence="2" id="KW-1185">Reference proteome</keyword>
<dbReference type="AlphaFoldDB" id="A0AAD7F3B2"/>
<dbReference type="Proteomes" id="UP001218218">
    <property type="component" value="Unassembled WGS sequence"/>
</dbReference>
<evidence type="ECO:0000313" key="1">
    <source>
        <dbReference type="EMBL" id="KAJ7366694.1"/>
    </source>
</evidence>
<organism evidence="1 2">
    <name type="scientific">Mycena albidolilacea</name>
    <dbReference type="NCBI Taxonomy" id="1033008"/>
    <lineage>
        <taxon>Eukaryota</taxon>
        <taxon>Fungi</taxon>
        <taxon>Dikarya</taxon>
        <taxon>Basidiomycota</taxon>
        <taxon>Agaricomycotina</taxon>
        <taxon>Agaricomycetes</taxon>
        <taxon>Agaricomycetidae</taxon>
        <taxon>Agaricales</taxon>
        <taxon>Marasmiineae</taxon>
        <taxon>Mycenaceae</taxon>
        <taxon>Mycena</taxon>
    </lineage>
</organism>
<name>A0AAD7F3B2_9AGAR</name>
<dbReference type="EMBL" id="JARIHO010000002">
    <property type="protein sequence ID" value="KAJ7366694.1"/>
    <property type="molecule type" value="Genomic_DNA"/>
</dbReference>
<evidence type="ECO:0000313" key="2">
    <source>
        <dbReference type="Proteomes" id="UP001218218"/>
    </source>
</evidence>
<comment type="caution">
    <text evidence="1">The sequence shown here is derived from an EMBL/GenBank/DDBJ whole genome shotgun (WGS) entry which is preliminary data.</text>
</comment>
<gene>
    <name evidence="1" type="ORF">DFH08DRAFT_173386</name>
</gene>